<dbReference type="SUPFAM" id="SSF63446">
    <property type="entry name" value="Type I dockerin domain"/>
    <property type="match status" value="1"/>
</dbReference>
<dbReference type="GO" id="GO:0005509">
    <property type="term" value="F:calcium ion binding"/>
    <property type="evidence" value="ECO:0007669"/>
    <property type="project" value="InterPro"/>
</dbReference>
<accession>A0A518FSV9</accession>
<evidence type="ECO:0000259" key="5">
    <source>
        <dbReference type="SMART" id="SM00736"/>
    </source>
</evidence>
<dbReference type="SMART" id="SM00237">
    <property type="entry name" value="Calx_beta"/>
    <property type="match status" value="1"/>
</dbReference>
<dbReference type="InterPro" id="IPR003644">
    <property type="entry name" value="Calx_beta"/>
</dbReference>
<feature type="domain" description="Dystroglycan-type cadherin-like" evidence="5">
    <location>
        <begin position="997"/>
        <end position="1098"/>
    </location>
</feature>
<dbReference type="InterPro" id="IPR015919">
    <property type="entry name" value="Cadherin-like_sf"/>
</dbReference>
<feature type="domain" description="Calx-beta" evidence="4">
    <location>
        <begin position="872"/>
        <end position="970"/>
    </location>
</feature>
<evidence type="ECO:0000256" key="2">
    <source>
        <dbReference type="ARBA" id="ARBA00022737"/>
    </source>
</evidence>
<evidence type="ECO:0000313" key="6">
    <source>
        <dbReference type="EMBL" id="QDV19436.1"/>
    </source>
</evidence>
<evidence type="ECO:0000259" key="4">
    <source>
        <dbReference type="SMART" id="SM00237"/>
    </source>
</evidence>
<dbReference type="InterPro" id="IPR006644">
    <property type="entry name" value="Cadg"/>
</dbReference>
<dbReference type="SUPFAM" id="SSF49313">
    <property type="entry name" value="Cadherin-like"/>
    <property type="match status" value="1"/>
</dbReference>
<dbReference type="InterPro" id="IPR038081">
    <property type="entry name" value="CalX-like_sf"/>
</dbReference>
<dbReference type="GO" id="GO:0016020">
    <property type="term" value="C:membrane"/>
    <property type="evidence" value="ECO:0007669"/>
    <property type="project" value="InterPro"/>
</dbReference>
<organism evidence="6 7">
    <name type="scientific">Gimesia panareensis</name>
    <dbReference type="NCBI Taxonomy" id="2527978"/>
    <lineage>
        <taxon>Bacteria</taxon>
        <taxon>Pseudomonadati</taxon>
        <taxon>Planctomycetota</taxon>
        <taxon>Planctomycetia</taxon>
        <taxon>Planctomycetales</taxon>
        <taxon>Planctomycetaceae</taxon>
        <taxon>Gimesia</taxon>
    </lineage>
</organism>
<dbReference type="SMART" id="SM00736">
    <property type="entry name" value="CADG"/>
    <property type="match status" value="1"/>
</dbReference>
<proteinExistence type="predicted"/>
<dbReference type="InterPro" id="IPR036439">
    <property type="entry name" value="Dockerin_dom_sf"/>
</dbReference>
<dbReference type="InterPro" id="IPR018247">
    <property type="entry name" value="EF_Hand_1_Ca_BS"/>
</dbReference>
<dbReference type="InterPro" id="IPR013783">
    <property type="entry name" value="Ig-like_fold"/>
</dbReference>
<dbReference type="Gene3D" id="2.60.120.200">
    <property type="match status" value="1"/>
</dbReference>
<dbReference type="OrthoDB" id="7783360at2"/>
<dbReference type="Gene3D" id="2.60.40.10">
    <property type="entry name" value="Immunoglobulins"/>
    <property type="match status" value="1"/>
</dbReference>
<gene>
    <name evidence="6" type="ORF">Pan153_41010</name>
</gene>
<dbReference type="Gene3D" id="1.10.1330.10">
    <property type="entry name" value="Dockerin domain"/>
    <property type="match status" value="1"/>
</dbReference>
<dbReference type="GO" id="GO:0007154">
    <property type="term" value="P:cell communication"/>
    <property type="evidence" value="ECO:0007669"/>
    <property type="project" value="InterPro"/>
</dbReference>
<evidence type="ECO:0000313" key="7">
    <source>
        <dbReference type="Proteomes" id="UP000320839"/>
    </source>
</evidence>
<evidence type="ECO:0000256" key="3">
    <source>
        <dbReference type="ARBA" id="ARBA00022837"/>
    </source>
</evidence>
<keyword evidence="1" id="KW-0732">Signal</keyword>
<sequence length="1529" mass="169672">MPFQPYRPFWSRLLSRINRNRARRSERKSRRRMKSTHANMLARTEILETRQLLAADDLTALSDDFESAATLSDWQRIYQTEGWSSDQLETWDINQSQPGRMVLTPYTTVWYQDYRGPMAYKEITGDFVVTTQVHISDRDEIGDSDLDDVPNGSQFSLGGLMIRTPRDITNPEVDWSPGSHQNDGTNNGENYIFLSLGWGNSGNQFQMETKTTRNSNSSLVLQNMGNNSTLNLQIARIGDSVYTLYQIPGENWVLNSRYHRPDLPETLQVGMVAYTDWTKANDYDPFYLNNNALYPGGFDPTPFEDFQPDLVAGFDFIQFDRPEIPPDLQGLDLRTQTTDQQLLSFLGGNVNDPVIPNPGTNTPMQVGMNLEDIADWSAAWTFTDMAHTMRSWNSVSLNLNTYESQWGSTLFDIDLDANGWPTETHQMVNELGQTIIQQYIAPILTGNVNPAGIYRAEWDGEATVLLPGIVEQGLTAEGRHYALLDLAANQDILLTIRDINPADYFRNFNLWMPDYNGQSFAGQDWQPGDDFSPFHPLFLERLAPFETLRFMNWMETNESDIVTWADRAQLSDATYYGGHDPAEFHNGIAPEYMIELSNELDANPWFNMPHQANDDFVRSFAEMVRDTLDPELTVYVEWSNEIWNYAYGFDASQWINEQLALPENAGMNWYEFAASQIQQDFAIWEEVFAGQEDRLVRVVAGQQANPTFLASLLPEMDGQFDAVSVTAYAGLGSEQLAGFDETTTPDDVIDTLLEETIPWSLSRLIDHQNLIDQYSQQLGREIEFVTYEGGSHPDAYGWPAEAAVHEASLSPRMYDVYQTLLNGAQQIGVDLFNQFVFTGGGVSAPWGDWGLLHTMDQPLETSYEYQSILDFINAQSPQALPVVSLQANVDSAQELDTAQLEFTFTRSADQLDQPLTVNYQLAGTATAGLDFQNLTGEISFADDEASVTLVVDILADLIDEADETLEVLLVDGELYDLGETTQASGTIVDNDFTNVAPVASPVSDQTLFETELFALDVTSYFSDANVVDGDQLTLSATLSGGGSLPDWLTFNPVTGTFNGAPVGGDAGSFDIEVTAADLAGSQTSTTFQLTVSPLLQTQLDLRVVQAPTPVAPNGETAALPTHIENLNEWEAFQVEVWAHVINASDTGVAAFAFDLSYNTAYTTATAIEFGPAFTENQTGLIDDVSGLVQGISANTLITDAGDNQFVLLARIHFAPTADDQVSLDFESQSIGPADAGFSLGQTMVDLVNQRPSQLKSVLVPPTQFWAVPYDVNDDDAINFKDLVLFVATYNTNVIDSTLPYAWAMDFNQSGTVNFRDLILLAANYGLSKPSHPELIFDPGYPETWTTQNLVAAFSPQLNQQNIPSLSKTAATETANSVIQAYAASSASTELQLLKETEIEIVDLPDNLLAQSSPGKIQIDVTAAGHGWFIDATPWDHSEFSLATMTELQADAYSAAAFRIDLLTVISHEFEHILGHQHETTGLRKATLSPGIRRLPEAQLQKELQRRAQMQQETDLFFSSLSDESLLAFG</sequence>
<dbReference type="SUPFAM" id="SSF141072">
    <property type="entry name" value="CalX-like"/>
    <property type="match status" value="1"/>
</dbReference>
<dbReference type="Pfam" id="PF05345">
    <property type="entry name" value="He_PIG"/>
    <property type="match status" value="1"/>
</dbReference>
<dbReference type="Gene3D" id="2.60.40.2030">
    <property type="match status" value="1"/>
</dbReference>
<protein>
    <submittedName>
        <fullName evidence="6">Calx-beta domain protein</fullName>
    </submittedName>
</protein>
<keyword evidence="3" id="KW-0106">Calcium</keyword>
<dbReference type="PROSITE" id="PS00018">
    <property type="entry name" value="EF_HAND_1"/>
    <property type="match status" value="2"/>
</dbReference>
<keyword evidence="2" id="KW-0677">Repeat</keyword>
<dbReference type="EMBL" id="CP036317">
    <property type="protein sequence ID" value="QDV19436.1"/>
    <property type="molecule type" value="Genomic_DNA"/>
</dbReference>
<dbReference type="Proteomes" id="UP000320839">
    <property type="component" value="Chromosome"/>
</dbReference>
<evidence type="ECO:0000256" key="1">
    <source>
        <dbReference type="ARBA" id="ARBA00022729"/>
    </source>
</evidence>
<dbReference type="Pfam" id="PF03160">
    <property type="entry name" value="Calx-beta"/>
    <property type="match status" value="1"/>
</dbReference>
<name>A0A518FSV9_9PLAN</name>
<dbReference type="GO" id="GO:0000272">
    <property type="term" value="P:polysaccharide catabolic process"/>
    <property type="evidence" value="ECO:0007669"/>
    <property type="project" value="InterPro"/>
</dbReference>
<reference evidence="6 7" key="1">
    <citation type="submission" date="2019-02" db="EMBL/GenBank/DDBJ databases">
        <title>Deep-cultivation of Planctomycetes and their phenomic and genomic characterization uncovers novel biology.</title>
        <authorList>
            <person name="Wiegand S."/>
            <person name="Jogler M."/>
            <person name="Boedeker C."/>
            <person name="Pinto D."/>
            <person name="Vollmers J."/>
            <person name="Rivas-Marin E."/>
            <person name="Kohn T."/>
            <person name="Peeters S.H."/>
            <person name="Heuer A."/>
            <person name="Rast P."/>
            <person name="Oberbeckmann S."/>
            <person name="Bunk B."/>
            <person name="Jeske O."/>
            <person name="Meyerdierks A."/>
            <person name="Storesund J.E."/>
            <person name="Kallscheuer N."/>
            <person name="Luecker S."/>
            <person name="Lage O.M."/>
            <person name="Pohl T."/>
            <person name="Merkel B.J."/>
            <person name="Hornburger P."/>
            <person name="Mueller R.-W."/>
            <person name="Bruemmer F."/>
            <person name="Labrenz M."/>
            <person name="Spormann A.M."/>
            <person name="Op den Camp H."/>
            <person name="Overmann J."/>
            <person name="Amann R."/>
            <person name="Jetten M.S.M."/>
            <person name="Mascher T."/>
            <person name="Medema M.H."/>
            <person name="Devos D.P."/>
            <person name="Kaster A.-K."/>
            <person name="Ovreas L."/>
            <person name="Rohde M."/>
            <person name="Galperin M.Y."/>
            <person name="Jogler C."/>
        </authorList>
    </citation>
    <scope>NUCLEOTIDE SEQUENCE [LARGE SCALE GENOMIC DNA]</scope>
    <source>
        <strain evidence="6 7">Pan153</strain>
    </source>
</reference>